<accession>A0A6B2LCE4</accession>
<organism evidence="3">
    <name type="scientific">Arcella intermedia</name>
    <dbReference type="NCBI Taxonomy" id="1963864"/>
    <lineage>
        <taxon>Eukaryota</taxon>
        <taxon>Amoebozoa</taxon>
        <taxon>Tubulinea</taxon>
        <taxon>Elardia</taxon>
        <taxon>Arcellinida</taxon>
        <taxon>Sphaerothecina</taxon>
        <taxon>Arcellidae</taxon>
        <taxon>Arcella</taxon>
    </lineage>
</organism>
<protein>
    <recommendedName>
        <fullName evidence="2">CN hydrolase domain-containing protein</fullName>
    </recommendedName>
</protein>
<dbReference type="InterPro" id="IPR045254">
    <property type="entry name" value="Nit1/2_C-N_Hydrolase"/>
</dbReference>
<dbReference type="InterPro" id="IPR036526">
    <property type="entry name" value="C-N_Hydrolase_sf"/>
</dbReference>
<dbReference type="PANTHER" id="PTHR23088">
    <property type="entry name" value="NITRILASE-RELATED"/>
    <property type="match status" value="1"/>
</dbReference>
<name>A0A6B2LCE4_9EUKA</name>
<dbReference type="PROSITE" id="PS50263">
    <property type="entry name" value="CN_HYDROLASE"/>
    <property type="match status" value="1"/>
</dbReference>
<reference evidence="3" key="1">
    <citation type="journal article" date="2020" name="J. Eukaryot. Microbiol.">
        <title>De novo Sequencing, Assembly and Annotation of the Transcriptome for the Free-Living Testate Amoeba Arcella intermedia.</title>
        <authorList>
            <person name="Ribeiro G.M."/>
            <person name="Porfirio-Sousa A.L."/>
            <person name="Maurer-Alcala X.X."/>
            <person name="Katz L.A."/>
            <person name="Lahr D.J.G."/>
        </authorList>
    </citation>
    <scope>NUCLEOTIDE SEQUENCE</scope>
</reference>
<dbReference type="GO" id="GO:0016811">
    <property type="term" value="F:hydrolase activity, acting on carbon-nitrogen (but not peptide) bonds, in linear amides"/>
    <property type="evidence" value="ECO:0007669"/>
    <property type="project" value="InterPro"/>
</dbReference>
<dbReference type="Gene3D" id="3.60.110.10">
    <property type="entry name" value="Carbon-nitrogen hydrolase"/>
    <property type="match status" value="1"/>
</dbReference>
<proteinExistence type="predicted"/>
<dbReference type="SUPFAM" id="SSF56317">
    <property type="entry name" value="Carbon-nitrogen hydrolase"/>
    <property type="match status" value="1"/>
</dbReference>
<keyword evidence="1" id="KW-0378">Hydrolase</keyword>
<evidence type="ECO:0000259" key="2">
    <source>
        <dbReference type="PROSITE" id="PS50263"/>
    </source>
</evidence>
<feature type="domain" description="CN hydrolase" evidence="2">
    <location>
        <begin position="1"/>
        <end position="257"/>
    </location>
</feature>
<dbReference type="CDD" id="cd07572">
    <property type="entry name" value="nit"/>
    <property type="match status" value="1"/>
</dbReference>
<dbReference type="InterPro" id="IPR003010">
    <property type="entry name" value="C-N_Hydrolase"/>
</dbReference>
<evidence type="ECO:0000313" key="3">
    <source>
        <dbReference type="EMBL" id="NDV34723.1"/>
    </source>
</evidence>
<sequence>MKVGVVQLTATNDIESNWRKCQAFVEEAKAQGAQMVFLPENFDYVAPNREEALRLAQPLDGPLIQRYRELCRREGVWASLGGFHEVNSRGKLFNTHLVVDSSGEVAAVYRKYHLFDVDIPSGPRLMESLQTDSGFPGHPQAVVPSPVGQLGLSICYDLRFPELFRRMMLFPEALGASSPPEVLVVPATWTYHTGPHWEVLLRARAIENQVYVVASAQFGMNNENRRSAGQSMVVDPWGNVIAKASDKEGVIFATLDLNYLKEVRKNMPVLNHAIKQFYNKDPQKL</sequence>
<dbReference type="PANTHER" id="PTHR23088:SF27">
    <property type="entry name" value="DEAMINATED GLUTATHIONE AMIDASE"/>
    <property type="match status" value="1"/>
</dbReference>
<dbReference type="Pfam" id="PF00795">
    <property type="entry name" value="CN_hydrolase"/>
    <property type="match status" value="1"/>
</dbReference>
<evidence type="ECO:0000256" key="1">
    <source>
        <dbReference type="ARBA" id="ARBA00022801"/>
    </source>
</evidence>
<dbReference type="EMBL" id="GIBP01005754">
    <property type="protein sequence ID" value="NDV34723.1"/>
    <property type="molecule type" value="Transcribed_RNA"/>
</dbReference>
<dbReference type="AlphaFoldDB" id="A0A6B2LCE4"/>